<comment type="caution">
    <text evidence="1">The sequence shown here is derived from an EMBL/GenBank/DDBJ whole genome shotgun (WGS) entry which is preliminary data.</text>
</comment>
<organism evidence="1 2">
    <name type="scientific">Aliirhizobium smilacinae</name>
    <dbReference type="NCBI Taxonomy" id="1395944"/>
    <lineage>
        <taxon>Bacteria</taxon>
        <taxon>Pseudomonadati</taxon>
        <taxon>Pseudomonadota</taxon>
        <taxon>Alphaproteobacteria</taxon>
        <taxon>Hyphomicrobiales</taxon>
        <taxon>Rhizobiaceae</taxon>
        <taxon>Aliirhizobium</taxon>
    </lineage>
</organism>
<evidence type="ECO:0000313" key="2">
    <source>
        <dbReference type="Proteomes" id="UP000311605"/>
    </source>
</evidence>
<protein>
    <submittedName>
        <fullName evidence="1">Uncharacterized protein</fullName>
    </submittedName>
</protein>
<keyword evidence="2" id="KW-1185">Reference proteome</keyword>
<sequence length="84" mass="9350">MMNIHDWLDAKISERRPKVVAMPGSSGDFEHSEQFVGEALALKLAALADGFSENELIDACDGDVVEFVMCRQNHLIHLEAADRH</sequence>
<proteinExistence type="predicted"/>
<dbReference type="Proteomes" id="UP000311605">
    <property type="component" value="Unassembled WGS sequence"/>
</dbReference>
<name>A0A5C4XF18_9HYPH</name>
<dbReference type="OrthoDB" id="8456204at2"/>
<dbReference type="AlphaFoldDB" id="A0A5C4XF18"/>
<evidence type="ECO:0000313" key="1">
    <source>
        <dbReference type="EMBL" id="TNM62066.1"/>
    </source>
</evidence>
<dbReference type="RefSeq" id="WP_139677695.1">
    <property type="nucleotide sequence ID" value="NZ_VDMN01000004.1"/>
</dbReference>
<dbReference type="EMBL" id="VDMN01000004">
    <property type="protein sequence ID" value="TNM62066.1"/>
    <property type="molecule type" value="Genomic_DNA"/>
</dbReference>
<accession>A0A5C4XF18</accession>
<reference evidence="1 2" key="1">
    <citation type="submission" date="2019-06" db="EMBL/GenBank/DDBJ databases">
        <title>The draft genome of Rhizobium smilacinae PTYR-5.</title>
        <authorList>
            <person name="Liu L."/>
            <person name="Li L."/>
            <person name="Zhang X."/>
        </authorList>
    </citation>
    <scope>NUCLEOTIDE SEQUENCE [LARGE SCALE GENOMIC DNA]</scope>
    <source>
        <strain evidence="1 2">PTYR-5</strain>
    </source>
</reference>
<gene>
    <name evidence="1" type="ORF">FHP24_18375</name>
</gene>